<keyword evidence="1" id="KW-0145">Chemotaxis</keyword>
<comment type="caution">
    <text evidence="4">The sequence shown here is derived from an EMBL/GenBank/DDBJ whole genome shotgun (WGS) entry which is preliminary data.</text>
</comment>
<gene>
    <name evidence="4" type="ORF">ACFOLH_11440</name>
</gene>
<evidence type="ECO:0000256" key="2">
    <source>
        <dbReference type="SAM" id="MobiDB-lite"/>
    </source>
</evidence>
<organism evidence="4 5">
    <name type="scientific">Aquipuribacter hungaricus</name>
    <dbReference type="NCBI Taxonomy" id="545624"/>
    <lineage>
        <taxon>Bacteria</taxon>
        <taxon>Bacillati</taxon>
        <taxon>Actinomycetota</taxon>
        <taxon>Actinomycetes</taxon>
        <taxon>Micrococcales</taxon>
        <taxon>Intrasporangiaceae</taxon>
        <taxon>Aquipuribacter</taxon>
    </lineage>
</organism>
<dbReference type="InterPro" id="IPR028976">
    <property type="entry name" value="CheC-like_sf"/>
</dbReference>
<evidence type="ECO:0000313" key="5">
    <source>
        <dbReference type="Proteomes" id="UP001595685"/>
    </source>
</evidence>
<dbReference type="InterPro" id="IPR028051">
    <property type="entry name" value="CheX-like_dom"/>
</dbReference>
<accession>A0ABV7WGH1</accession>
<protein>
    <submittedName>
        <fullName evidence="4">Chemotaxis protein CheX</fullName>
    </submittedName>
</protein>
<dbReference type="Gene3D" id="3.40.1550.10">
    <property type="entry name" value="CheC-like"/>
    <property type="match status" value="1"/>
</dbReference>
<evidence type="ECO:0000259" key="3">
    <source>
        <dbReference type="Pfam" id="PF13690"/>
    </source>
</evidence>
<name>A0ABV7WGH1_9MICO</name>
<dbReference type="RefSeq" id="WP_340295736.1">
    <property type="nucleotide sequence ID" value="NZ_JBBEOI010000292.1"/>
</dbReference>
<keyword evidence="5" id="KW-1185">Reference proteome</keyword>
<reference evidence="5" key="1">
    <citation type="journal article" date="2019" name="Int. J. Syst. Evol. Microbiol.">
        <title>The Global Catalogue of Microorganisms (GCM) 10K type strain sequencing project: providing services to taxonomists for standard genome sequencing and annotation.</title>
        <authorList>
            <consortium name="The Broad Institute Genomics Platform"/>
            <consortium name="The Broad Institute Genome Sequencing Center for Infectious Disease"/>
            <person name="Wu L."/>
            <person name="Ma J."/>
        </authorList>
    </citation>
    <scope>NUCLEOTIDE SEQUENCE [LARGE SCALE GENOMIC DNA]</scope>
    <source>
        <strain evidence="5">NCAIM B.02333</strain>
    </source>
</reference>
<dbReference type="Pfam" id="PF13690">
    <property type="entry name" value="CheX"/>
    <property type="match status" value="1"/>
</dbReference>
<dbReference type="SUPFAM" id="SSF103039">
    <property type="entry name" value="CheC-like"/>
    <property type="match status" value="1"/>
</dbReference>
<evidence type="ECO:0000313" key="4">
    <source>
        <dbReference type="EMBL" id="MFC3688955.1"/>
    </source>
</evidence>
<sequence>MSTGTDESTSPAGTLGTTGTLEGPEAFVGTEVLVELAQAVWASFVDDEVPLMDLGPWAPEPDGTPVVVGRVTIQGSAAGVLSVHLPAPAAAEAAARMFDIDPAVVVPEDIHDATGEIANMVGGNVKAMLPGEHRLGLPSVTTGADGPALDEALASATLLWGEHVLLVTLDRAAGGSPS</sequence>
<dbReference type="EMBL" id="JBHRWW010000006">
    <property type="protein sequence ID" value="MFC3688955.1"/>
    <property type="molecule type" value="Genomic_DNA"/>
</dbReference>
<dbReference type="Proteomes" id="UP001595685">
    <property type="component" value="Unassembled WGS sequence"/>
</dbReference>
<proteinExistence type="predicted"/>
<feature type="domain" description="Chemotaxis phosphatase CheX-like" evidence="3">
    <location>
        <begin position="67"/>
        <end position="147"/>
    </location>
</feature>
<feature type="region of interest" description="Disordered" evidence="2">
    <location>
        <begin position="1"/>
        <end position="22"/>
    </location>
</feature>
<feature type="compositionally biased region" description="Low complexity" evidence="2">
    <location>
        <begin position="8"/>
        <end position="22"/>
    </location>
</feature>
<evidence type="ECO:0000256" key="1">
    <source>
        <dbReference type="ARBA" id="ARBA00022500"/>
    </source>
</evidence>